<gene>
    <name evidence="1" type="ORF">EZS28_014276</name>
</gene>
<dbReference type="Gene3D" id="3.30.40.10">
    <property type="entry name" value="Zinc/RING finger domain, C3HC4 (zinc finger)"/>
    <property type="match status" value="1"/>
</dbReference>
<comment type="caution">
    <text evidence="1">The sequence shown here is derived from an EMBL/GenBank/DDBJ whole genome shotgun (WGS) entry which is preliminary data.</text>
</comment>
<dbReference type="Proteomes" id="UP000324800">
    <property type="component" value="Unassembled WGS sequence"/>
</dbReference>
<dbReference type="SUPFAM" id="SSF57850">
    <property type="entry name" value="RING/U-box"/>
    <property type="match status" value="1"/>
</dbReference>
<name>A0A5J4W5N3_9EUKA</name>
<protein>
    <submittedName>
        <fullName evidence="1">Uncharacterized protein</fullName>
    </submittedName>
</protein>
<organism evidence="1 2">
    <name type="scientific">Streblomastix strix</name>
    <dbReference type="NCBI Taxonomy" id="222440"/>
    <lineage>
        <taxon>Eukaryota</taxon>
        <taxon>Metamonada</taxon>
        <taxon>Preaxostyla</taxon>
        <taxon>Oxymonadida</taxon>
        <taxon>Streblomastigidae</taxon>
        <taxon>Streblomastix</taxon>
    </lineage>
</organism>
<accession>A0A5J4W5N3</accession>
<dbReference type="InterPro" id="IPR013083">
    <property type="entry name" value="Znf_RING/FYVE/PHD"/>
</dbReference>
<sequence length="210" mass="24056">MSWGCFGGTSDIKGSSEETVDDIFHFSFVKKGDVQKQTDKEIIQIGEKFNLQPDEATPALISKKQNNEKLTNSLFGDYDASLLEAGIVKNISSEQTECFTCYLPLEPDNTIILPCGHKYWSECLYKIYKSNSFINRLILDVHNKTAKFRSSHLKFARFSLPMTQKSQEKEEDKFKDHKLLNSTTSVYVDVYHLIRKWITGGVLNVILRDI</sequence>
<dbReference type="OrthoDB" id="6270329at2759"/>
<dbReference type="AlphaFoldDB" id="A0A5J4W5N3"/>
<reference evidence="1 2" key="1">
    <citation type="submission" date="2019-03" db="EMBL/GenBank/DDBJ databases">
        <title>Single cell metagenomics reveals metabolic interactions within the superorganism composed of flagellate Streblomastix strix and complex community of Bacteroidetes bacteria on its surface.</title>
        <authorList>
            <person name="Treitli S.C."/>
            <person name="Kolisko M."/>
            <person name="Husnik F."/>
            <person name="Keeling P."/>
            <person name="Hampl V."/>
        </authorList>
    </citation>
    <scope>NUCLEOTIDE SEQUENCE [LARGE SCALE GENOMIC DNA]</scope>
    <source>
        <strain evidence="1">ST1C</strain>
    </source>
</reference>
<dbReference type="EMBL" id="SNRW01003307">
    <property type="protein sequence ID" value="KAA6390198.1"/>
    <property type="molecule type" value="Genomic_DNA"/>
</dbReference>
<evidence type="ECO:0000313" key="1">
    <source>
        <dbReference type="EMBL" id="KAA6390198.1"/>
    </source>
</evidence>
<evidence type="ECO:0000313" key="2">
    <source>
        <dbReference type="Proteomes" id="UP000324800"/>
    </source>
</evidence>
<proteinExistence type="predicted"/>